<gene>
    <name evidence="1" type="primary">orf161</name>
</gene>
<dbReference type="SUPFAM" id="SSF64496">
    <property type="entry name" value="DNA-binding domain of intron-encoded endonucleases"/>
    <property type="match status" value="1"/>
</dbReference>
<name>A0A7G1GGB6_9CHLO</name>
<dbReference type="EMBL" id="LC516061">
    <property type="protein sequence ID" value="BBQ09639.1"/>
    <property type="molecule type" value="Genomic_DNA"/>
</dbReference>
<sequence>MPVCGALLKYGVTSFALYILEVVPVANVANLPYREDYWHRLLKPSYNVAPILDQFVGQNHPHLGKPKSQEVCDKISATLTGRKLSDDHIESIRKGARKKAVFCYDFGTKQLVTIFDGIRPMSREVGQTYEAVRRKVDSHKPFSCIYNGISCTWILSSFPLD</sequence>
<protein>
    <submittedName>
        <fullName evidence="1">Group I intronic ORF</fullName>
    </submittedName>
</protein>
<accession>A0A7G1GGB6</accession>
<proteinExistence type="predicted"/>
<keyword evidence="1" id="KW-0496">Mitochondrion</keyword>
<evidence type="ECO:0000313" key="1">
    <source>
        <dbReference type="EMBL" id="BBQ09639.1"/>
    </source>
</evidence>
<reference evidence="1" key="1">
    <citation type="submission" date="2019-12" db="EMBL/GenBank/DDBJ databases">
        <title>A plastid genome of a nonphotosynthetic green alga.</title>
        <authorList>
            <person name="Kamikawa R."/>
        </authorList>
    </citation>
    <scope>NUCLEOTIDE SEQUENCE</scope>
    <source>
        <strain evidence="1">NrCl902</strain>
    </source>
</reference>
<geneLocation type="mitochondrion" evidence="1"/>
<dbReference type="AlphaFoldDB" id="A0A7G1GGB6"/>
<organism evidence="1">
    <name type="scientific">Volvocales sp. NrCl902</name>
    <dbReference type="NCBI Taxonomy" id="2682054"/>
    <lineage>
        <taxon>Eukaryota</taxon>
        <taxon>Viridiplantae</taxon>
        <taxon>Chlorophyta</taxon>
        <taxon>core chlorophytes</taxon>
        <taxon>Chlorophyceae</taxon>
        <taxon>CS clade</taxon>
        <taxon>Chlamydomonadales</taxon>
    </lineage>
</organism>